<dbReference type="InterPro" id="IPR058625">
    <property type="entry name" value="MdtA-like_BSH"/>
</dbReference>
<dbReference type="PROSITE" id="PS51257">
    <property type="entry name" value="PROKAR_LIPOPROTEIN"/>
    <property type="match status" value="1"/>
</dbReference>
<dbReference type="OrthoDB" id="9791520at2"/>
<organism evidence="10 11">
    <name type="scientific">Orbus hercynius</name>
    <dbReference type="NCBI Taxonomy" id="593135"/>
    <lineage>
        <taxon>Bacteria</taxon>
        <taxon>Pseudomonadati</taxon>
        <taxon>Pseudomonadota</taxon>
        <taxon>Gammaproteobacteria</taxon>
        <taxon>Orbales</taxon>
        <taxon>Orbaceae</taxon>
        <taxon>Orbus</taxon>
    </lineage>
</organism>
<dbReference type="Gene3D" id="2.40.420.20">
    <property type="match status" value="1"/>
</dbReference>
<comment type="caution">
    <text evidence="10">The sequence shown here is derived from an EMBL/GenBank/DDBJ whole genome shotgun (WGS) entry which is preliminary data.</text>
</comment>
<keyword evidence="4 5" id="KW-0175">Coiled coil</keyword>
<dbReference type="GO" id="GO:1990281">
    <property type="term" value="C:efflux pump complex"/>
    <property type="evidence" value="ECO:0007669"/>
    <property type="project" value="TreeGrafter"/>
</dbReference>
<evidence type="ECO:0000256" key="6">
    <source>
        <dbReference type="SAM" id="MobiDB-lite"/>
    </source>
</evidence>
<feature type="transmembrane region" description="Helical" evidence="7">
    <location>
        <begin position="7"/>
        <end position="25"/>
    </location>
</feature>
<dbReference type="InterPro" id="IPR030190">
    <property type="entry name" value="MacA_alpha-hairpin_sf"/>
</dbReference>
<reference evidence="10 11" key="1">
    <citation type="submission" date="2018-10" db="EMBL/GenBank/DDBJ databases">
        <title>Genomic Encyclopedia of Type Strains, Phase IV (KMG-IV): sequencing the most valuable type-strain genomes for metagenomic binning, comparative biology and taxonomic classification.</title>
        <authorList>
            <person name="Goeker M."/>
        </authorList>
    </citation>
    <scope>NUCLEOTIDE SEQUENCE [LARGE SCALE GENOMIC DNA]</scope>
    <source>
        <strain evidence="10 11">DSM 22228</strain>
    </source>
</reference>
<keyword evidence="11" id="KW-1185">Reference proteome</keyword>
<dbReference type="GO" id="GO:0019898">
    <property type="term" value="C:extrinsic component of membrane"/>
    <property type="evidence" value="ECO:0007669"/>
    <property type="project" value="InterPro"/>
</dbReference>
<evidence type="ECO:0000259" key="9">
    <source>
        <dbReference type="Pfam" id="PF25967"/>
    </source>
</evidence>
<feature type="compositionally biased region" description="Low complexity" evidence="6">
    <location>
        <begin position="372"/>
        <end position="384"/>
    </location>
</feature>
<dbReference type="NCBIfam" id="TIGR01730">
    <property type="entry name" value="RND_mfp"/>
    <property type="match status" value="1"/>
</dbReference>
<dbReference type="Gene3D" id="6.10.140.1990">
    <property type="match status" value="1"/>
</dbReference>
<feature type="coiled-coil region" evidence="5">
    <location>
        <begin position="98"/>
        <end position="163"/>
    </location>
</feature>
<dbReference type="RefSeq" id="WP_121144849.1">
    <property type="nucleotide sequence ID" value="NZ_RBWY01000002.1"/>
</dbReference>
<proteinExistence type="inferred from homology"/>
<dbReference type="PANTHER" id="PTHR30469">
    <property type="entry name" value="MULTIDRUG RESISTANCE PROTEIN MDTA"/>
    <property type="match status" value="1"/>
</dbReference>
<protein>
    <submittedName>
        <fullName evidence="10">Macrolide-specific efflux system membrane fusion protein</fullName>
    </submittedName>
</protein>
<feature type="domain" description="Multidrug resistance protein MdtA-like barrel-sandwich hybrid" evidence="8">
    <location>
        <begin position="58"/>
        <end position="212"/>
    </location>
</feature>
<evidence type="ECO:0000256" key="2">
    <source>
        <dbReference type="ARBA" id="ARBA00009477"/>
    </source>
</evidence>
<evidence type="ECO:0000256" key="3">
    <source>
        <dbReference type="ARBA" id="ARBA00022448"/>
    </source>
</evidence>
<dbReference type="Proteomes" id="UP000278542">
    <property type="component" value="Unassembled WGS sequence"/>
</dbReference>
<evidence type="ECO:0000313" key="11">
    <source>
        <dbReference type="Proteomes" id="UP000278542"/>
    </source>
</evidence>
<feature type="domain" description="Multidrug resistance protein MdtA-like C-terminal permuted SH3" evidence="9">
    <location>
        <begin position="313"/>
        <end position="370"/>
    </location>
</feature>
<dbReference type="Gene3D" id="2.40.50.100">
    <property type="match status" value="1"/>
</dbReference>
<feature type="region of interest" description="Disordered" evidence="6">
    <location>
        <begin position="371"/>
        <end position="390"/>
    </location>
</feature>
<evidence type="ECO:0000313" key="10">
    <source>
        <dbReference type="EMBL" id="RKS85751.1"/>
    </source>
</evidence>
<evidence type="ECO:0000256" key="1">
    <source>
        <dbReference type="ARBA" id="ARBA00004196"/>
    </source>
</evidence>
<dbReference type="SUPFAM" id="SSF111369">
    <property type="entry name" value="HlyD-like secretion proteins"/>
    <property type="match status" value="1"/>
</dbReference>
<keyword evidence="7" id="KW-0812">Transmembrane</keyword>
<keyword evidence="7" id="KW-0472">Membrane</keyword>
<dbReference type="GO" id="GO:0015562">
    <property type="term" value="F:efflux transmembrane transporter activity"/>
    <property type="evidence" value="ECO:0007669"/>
    <property type="project" value="TreeGrafter"/>
</dbReference>
<comment type="similarity">
    <text evidence="2">Belongs to the membrane fusion protein (MFP) (TC 8.A.1) family.</text>
</comment>
<comment type="subcellular location">
    <subcellularLocation>
        <location evidence="1">Cell envelope</location>
    </subcellularLocation>
</comment>
<dbReference type="InterPro" id="IPR058627">
    <property type="entry name" value="MdtA-like_C"/>
</dbReference>
<accession>A0A495REH0</accession>
<keyword evidence="7" id="KW-1133">Transmembrane helix</keyword>
<name>A0A495REH0_9GAMM</name>
<dbReference type="InterPro" id="IPR006143">
    <property type="entry name" value="RND_pump_MFP"/>
</dbReference>
<keyword evidence="3" id="KW-0813">Transport</keyword>
<gene>
    <name evidence="10" type="ORF">DES39_1164</name>
</gene>
<evidence type="ECO:0000256" key="7">
    <source>
        <dbReference type="SAM" id="Phobius"/>
    </source>
</evidence>
<evidence type="ECO:0000256" key="4">
    <source>
        <dbReference type="ARBA" id="ARBA00023054"/>
    </source>
</evidence>
<dbReference type="Pfam" id="PF25967">
    <property type="entry name" value="RND-MFP_C"/>
    <property type="match status" value="1"/>
</dbReference>
<dbReference type="GO" id="GO:1990195">
    <property type="term" value="C:macrolide transmembrane transporter complex"/>
    <property type="evidence" value="ECO:0007669"/>
    <property type="project" value="InterPro"/>
</dbReference>
<evidence type="ECO:0000259" key="8">
    <source>
        <dbReference type="Pfam" id="PF25917"/>
    </source>
</evidence>
<evidence type="ECO:0000256" key="5">
    <source>
        <dbReference type="SAM" id="Coils"/>
    </source>
</evidence>
<dbReference type="PANTHER" id="PTHR30469:SF33">
    <property type="entry name" value="SLR1207 PROTEIN"/>
    <property type="match status" value="1"/>
</dbReference>
<sequence>MKYNLKLIIPIGVVAACFALYFFVFKSSNDIHYITVPVSKQNISQEVSATGEVTAIQLVTVGAQVSGQIETLYVKLGQTIKKGDLIAQIDSTTQQNTYDTEEAKLESYQAQYDAAQVQLTVAKSEYDRQTTLYAQKATSKASLEEAQSAYATAKSKLVELKSMISQTQISLNTAKVNLGYTKILSPLDGTVVSMPVEEGQTVNAAMSTPTIVQIADLSEMKILMEISEGDINKIKPGMTVSYSILSSPDDVFNTTLKSIDPGLTTLTNGSYEQGGSSDQAIYYYGRLEVPNRDGKLRIGMTTQDTIQIAHKENVLTIPIATLVSRNGSNYVKILDNNQVIEKNVTTGLSDGINIEITSGLTEGERVIQSQMSDSEISNSVNSSNRGPRMM</sequence>
<dbReference type="GO" id="GO:0030313">
    <property type="term" value="C:cell envelope"/>
    <property type="evidence" value="ECO:0007669"/>
    <property type="project" value="UniProtKB-SubCell"/>
</dbReference>
<dbReference type="AlphaFoldDB" id="A0A495REH0"/>
<dbReference type="Gene3D" id="2.40.30.170">
    <property type="match status" value="1"/>
</dbReference>
<dbReference type="EMBL" id="RBWY01000002">
    <property type="protein sequence ID" value="RKS85751.1"/>
    <property type="molecule type" value="Genomic_DNA"/>
</dbReference>
<dbReference type="Pfam" id="PF25917">
    <property type="entry name" value="BSH_RND"/>
    <property type="match status" value="1"/>
</dbReference>
<dbReference type="GO" id="GO:1990961">
    <property type="term" value="P:xenobiotic detoxification by transmembrane export across the plasma membrane"/>
    <property type="evidence" value="ECO:0007669"/>
    <property type="project" value="InterPro"/>
</dbReference>